<gene>
    <name evidence="5" type="ORF">FGL95_28600</name>
</gene>
<evidence type="ECO:0000256" key="2">
    <source>
        <dbReference type="ARBA" id="ARBA00023125"/>
    </source>
</evidence>
<dbReference type="PANTHER" id="PTHR47894">
    <property type="entry name" value="HTH-TYPE TRANSCRIPTIONAL REGULATOR GADX"/>
    <property type="match status" value="1"/>
</dbReference>
<evidence type="ECO:0000313" key="6">
    <source>
        <dbReference type="Proteomes" id="UP000535543"/>
    </source>
</evidence>
<reference evidence="5 6" key="1">
    <citation type="submission" date="2019-05" db="EMBL/GenBank/DDBJ databases">
        <authorList>
            <person name="Lee S.D."/>
        </authorList>
    </citation>
    <scope>NUCLEOTIDE SEQUENCE [LARGE SCALE GENOMIC DNA]</scope>
    <source>
        <strain evidence="5 6">YC2-7</strain>
    </source>
</reference>
<keyword evidence="6" id="KW-1185">Reference proteome</keyword>
<feature type="domain" description="HTH araC/xylS-type" evidence="4">
    <location>
        <begin position="241"/>
        <end position="337"/>
    </location>
</feature>
<evidence type="ECO:0000256" key="3">
    <source>
        <dbReference type="ARBA" id="ARBA00023163"/>
    </source>
</evidence>
<evidence type="ECO:0000259" key="4">
    <source>
        <dbReference type="PROSITE" id="PS01124"/>
    </source>
</evidence>
<dbReference type="InterPro" id="IPR032687">
    <property type="entry name" value="AraC-type_N"/>
</dbReference>
<dbReference type="SMART" id="SM00342">
    <property type="entry name" value="HTH_ARAC"/>
    <property type="match status" value="1"/>
</dbReference>
<name>A0A848KLD4_9NOCA</name>
<organism evidence="5 6">
    <name type="scientific">Antrihabitans stalactiti</name>
    <dbReference type="NCBI Taxonomy" id="2584121"/>
    <lineage>
        <taxon>Bacteria</taxon>
        <taxon>Bacillati</taxon>
        <taxon>Actinomycetota</taxon>
        <taxon>Actinomycetes</taxon>
        <taxon>Mycobacteriales</taxon>
        <taxon>Nocardiaceae</taxon>
        <taxon>Antrihabitans</taxon>
    </lineage>
</organism>
<dbReference type="Pfam" id="PF12625">
    <property type="entry name" value="Arabinose_bd"/>
    <property type="match status" value="1"/>
</dbReference>
<evidence type="ECO:0000256" key="1">
    <source>
        <dbReference type="ARBA" id="ARBA00023015"/>
    </source>
</evidence>
<dbReference type="PROSITE" id="PS01124">
    <property type="entry name" value="HTH_ARAC_FAMILY_2"/>
    <property type="match status" value="1"/>
</dbReference>
<keyword evidence="1" id="KW-0805">Transcription regulation</keyword>
<evidence type="ECO:0000313" key="5">
    <source>
        <dbReference type="EMBL" id="NMN99001.1"/>
    </source>
</evidence>
<dbReference type="RefSeq" id="WP_169593883.1">
    <property type="nucleotide sequence ID" value="NZ_VCQU01000014.1"/>
</dbReference>
<dbReference type="Gene3D" id="1.10.10.60">
    <property type="entry name" value="Homeodomain-like"/>
    <property type="match status" value="1"/>
</dbReference>
<dbReference type="GO" id="GO:0005829">
    <property type="term" value="C:cytosol"/>
    <property type="evidence" value="ECO:0007669"/>
    <property type="project" value="TreeGrafter"/>
</dbReference>
<sequence>MTATILQSPRSAASLSVMVEWAAQFGVTPKVSLAGTRTTLAGIRNPDAEVSGQQELKAISNIVAAIGDRPGLGLELAENYPLTAYGVWGFALISSQTLREAMYVGLRFMRLTYTFCTFELRDHHDELTLVVDARSVPTAVRRFVLERDAAAIPVLHREIFGAAPQPTRLTFTHSPPGPAVTLYEEMFGAVPEFDAAETVISFAPEQLDVKLPQASAHSARLAEQQCRILLDKREARTGRAGQVRDLVLSNPAQPPTLDQIAEHLSTSTRTLRRQLASEGTSLRRLLDEVRQHLAMELLNSGMSVEQVSNRLGYTDVSNFSHAFRRWNGQGPRSYLARRTSTHRII</sequence>
<dbReference type="InterPro" id="IPR018060">
    <property type="entry name" value="HTH_AraC"/>
</dbReference>
<dbReference type="GO" id="GO:0003700">
    <property type="term" value="F:DNA-binding transcription factor activity"/>
    <property type="evidence" value="ECO:0007669"/>
    <property type="project" value="InterPro"/>
</dbReference>
<dbReference type="PANTHER" id="PTHR47894:SF1">
    <property type="entry name" value="HTH-TYPE TRANSCRIPTIONAL REGULATOR VQSM"/>
    <property type="match status" value="1"/>
</dbReference>
<dbReference type="Pfam" id="PF12833">
    <property type="entry name" value="HTH_18"/>
    <property type="match status" value="1"/>
</dbReference>
<dbReference type="Proteomes" id="UP000535543">
    <property type="component" value="Unassembled WGS sequence"/>
</dbReference>
<dbReference type="SUPFAM" id="SSF46689">
    <property type="entry name" value="Homeodomain-like"/>
    <property type="match status" value="1"/>
</dbReference>
<dbReference type="AlphaFoldDB" id="A0A848KLD4"/>
<protein>
    <submittedName>
        <fullName evidence="5">AraC family transcriptional regulator</fullName>
    </submittedName>
</protein>
<keyword evidence="2" id="KW-0238">DNA-binding</keyword>
<dbReference type="InterPro" id="IPR009057">
    <property type="entry name" value="Homeodomain-like_sf"/>
</dbReference>
<keyword evidence="3" id="KW-0804">Transcription</keyword>
<dbReference type="EMBL" id="VCQU01000014">
    <property type="protein sequence ID" value="NMN99001.1"/>
    <property type="molecule type" value="Genomic_DNA"/>
</dbReference>
<accession>A0A848KLD4</accession>
<dbReference type="GO" id="GO:0000976">
    <property type="term" value="F:transcription cis-regulatory region binding"/>
    <property type="evidence" value="ECO:0007669"/>
    <property type="project" value="TreeGrafter"/>
</dbReference>
<comment type="caution">
    <text evidence="5">The sequence shown here is derived from an EMBL/GenBank/DDBJ whole genome shotgun (WGS) entry which is preliminary data.</text>
</comment>
<reference evidence="5 6" key="2">
    <citation type="submission" date="2020-06" db="EMBL/GenBank/DDBJ databases">
        <title>Antribacter stalactiti gen. nov., sp. nov., a new member of the family Nacardiaceae isolated from a cave.</title>
        <authorList>
            <person name="Kim I.S."/>
        </authorList>
    </citation>
    <scope>NUCLEOTIDE SEQUENCE [LARGE SCALE GENOMIC DNA]</scope>
    <source>
        <strain evidence="5 6">YC2-7</strain>
    </source>
</reference>
<proteinExistence type="predicted"/>